<feature type="compositionally biased region" description="Pro residues" evidence="1">
    <location>
        <begin position="219"/>
        <end position="228"/>
    </location>
</feature>
<evidence type="ECO:0000313" key="2">
    <source>
        <dbReference type="EMBL" id="KAK7025673.1"/>
    </source>
</evidence>
<protein>
    <submittedName>
        <fullName evidence="2">Uncharacterized protein</fullName>
    </submittedName>
</protein>
<feature type="region of interest" description="Disordered" evidence="1">
    <location>
        <begin position="271"/>
        <end position="342"/>
    </location>
</feature>
<evidence type="ECO:0000313" key="3">
    <source>
        <dbReference type="Proteomes" id="UP001362999"/>
    </source>
</evidence>
<dbReference type="Proteomes" id="UP001362999">
    <property type="component" value="Unassembled WGS sequence"/>
</dbReference>
<dbReference type="EMBL" id="JAWWNJ010000033">
    <property type="protein sequence ID" value="KAK7025673.1"/>
    <property type="molecule type" value="Genomic_DNA"/>
</dbReference>
<keyword evidence="3" id="KW-1185">Reference proteome</keyword>
<organism evidence="2 3">
    <name type="scientific">Favolaschia claudopus</name>
    <dbReference type="NCBI Taxonomy" id="2862362"/>
    <lineage>
        <taxon>Eukaryota</taxon>
        <taxon>Fungi</taxon>
        <taxon>Dikarya</taxon>
        <taxon>Basidiomycota</taxon>
        <taxon>Agaricomycotina</taxon>
        <taxon>Agaricomycetes</taxon>
        <taxon>Agaricomycetidae</taxon>
        <taxon>Agaricales</taxon>
        <taxon>Marasmiineae</taxon>
        <taxon>Mycenaceae</taxon>
        <taxon>Favolaschia</taxon>
    </lineage>
</organism>
<comment type="caution">
    <text evidence="2">The sequence shown here is derived from an EMBL/GenBank/DDBJ whole genome shotgun (WGS) entry which is preliminary data.</text>
</comment>
<name>A0AAW0BHF1_9AGAR</name>
<feature type="region of interest" description="Disordered" evidence="1">
    <location>
        <begin position="217"/>
        <end position="253"/>
    </location>
</feature>
<feature type="compositionally biased region" description="Basic and acidic residues" evidence="1">
    <location>
        <begin position="286"/>
        <end position="300"/>
    </location>
</feature>
<accession>A0AAW0BHF1</accession>
<feature type="compositionally biased region" description="Polar residues" evidence="1">
    <location>
        <begin position="242"/>
        <end position="252"/>
    </location>
</feature>
<sequence>MPEAREAKCSFIICDEYFGPILVKDGALPLERIDIDATEKEQKRFPKSHPAHQGLPYAIDSSCTAKRGINKSQGSVYPPMWRTTGKKKATNRLGELALVGMEYTYRGIILNLGGLFLMGGGEGRKREAPSDLQSARIEADMLAATKAKWVARLSQRLHRRRFVDPGLDVVQRRRTSDVENCPKTRAEVSAFSTARAVGLGLEFTWWRRARSVMNALTPTIPPPDPSSPNPLSFLPNPKSRAQETSQGSSDNASVVGACRAVMGTLMERRASTSLADGGRPAVGDVSRTRPDGARGREGFLPRRRRRRERCGSAAAAGASDRRSPQIPMRNTRYNLKPRASSY</sequence>
<dbReference type="AlphaFoldDB" id="A0AAW0BHF1"/>
<proteinExistence type="predicted"/>
<evidence type="ECO:0000256" key="1">
    <source>
        <dbReference type="SAM" id="MobiDB-lite"/>
    </source>
</evidence>
<gene>
    <name evidence="2" type="ORF">R3P38DRAFT_2778480</name>
</gene>
<reference evidence="2 3" key="1">
    <citation type="journal article" date="2024" name="J Genomics">
        <title>Draft genome sequencing and assembly of Favolaschia claudopus CIRM-BRFM 2984 isolated from oak limbs.</title>
        <authorList>
            <person name="Navarro D."/>
            <person name="Drula E."/>
            <person name="Chaduli D."/>
            <person name="Cazenave R."/>
            <person name="Ahrendt S."/>
            <person name="Wang J."/>
            <person name="Lipzen A."/>
            <person name="Daum C."/>
            <person name="Barry K."/>
            <person name="Grigoriev I.V."/>
            <person name="Favel A."/>
            <person name="Rosso M.N."/>
            <person name="Martin F."/>
        </authorList>
    </citation>
    <scope>NUCLEOTIDE SEQUENCE [LARGE SCALE GENOMIC DNA]</scope>
    <source>
        <strain evidence="2 3">CIRM-BRFM 2984</strain>
    </source>
</reference>